<feature type="transmembrane region" description="Helical" evidence="9">
    <location>
        <begin position="12"/>
        <end position="29"/>
    </location>
</feature>
<feature type="transmembrane region" description="Helical" evidence="9">
    <location>
        <begin position="267"/>
        <end position="287"/>
    </location>
</feature>
<evidence type="ECO:0000256" key="3">
    <source>
        <dbReference type="ARBA" id="ARBA00022475"/>
    </source>
</evidence>
<proteinExistence type="inferred from homology"/>
<feature type="region of interest" description="Disordered" evidence="8">
    <location>
        <begin position="327"/>
        <end position="436"/>
    </location>
</feature>
<keyword evidence="6 9" id="KW-0472">Membrane</keyword>
<dbReference type="Proteomes" id="UP000815325">
    <property type="component" value="Unassembled WGS sequence"/>
</dbReference>
<feature type="transmembrane region" description="Helical" evidence="9">
    <location>
        <begin position="206"/>
        <end position="226"/>
    </location>
</feature>
<feature type="transmembrane region" description="Helical" evidence="9">
    <location>
        <begin position="238"/>
        <end position="261"/>
    </location>
</feature>
<evidence type="ECO:0000256" key="6">
    <source>
        <dbReference type="ARBA" id="ARBA00023136"/>
    </source>
</evidence>
<evidence type="ECO:0000256" key="9">
    <source>
        <dbReference type="SAM" id="Phobius"/>
    </source>
</evidence>
<reference evidence="10" key="1">
    <citation type="submission" date="2017-08" db="EMBL/GenBank/DDBJ databases">
        <authorList>
            <person name="Polle J.E."/>
            <person name="Barry K."/>
            <person name="Cushman J."/>
            <person name="Schmutz J."/>
            <person name="Tran D."/>
            <person name="Hathwaick L.T."/>
            <person name="Yim W.C."/>
            <person name="Jenkins J."/>
            <person name="Mckie-Krisberg Z.M."/>
            <person name="Prochnik S."/>
            <person name="Lindquist E."/>
            <person name="Dockter R.B."/>
            <person name="Adam C."/>
            <person name="Molina H."/>
            <person name="Bunkerborg J."/>
            <person name="Jin E."/>
            <person name="Buchheim M."/>
            <person name="Magnuson J."/>
        </authorList>
    </citation>
    <scope>NUCLEOTIDE SEQUENCE</scope>
    <source>
        <strain evidence="10">CCAP 19/18</strain>
    </source>
</reference>
<protein>
    <submittedName>
        <fullName evidence="10">Uncharacterized protein</fullName>
    </submittedName>
</protein>
<dbReference type="InterPro" id="IPR044566">
    <property type="entry name" value="RMV1-like"/>
</dbReference>
<dbReference type="Pfam" id="PF13520">
    <property type="entry name" value="AA_permease_2"/>
    <property type="match status" value="1"/>
</dbReference>
<dbReference type="Gene3D" id="1.20.1740.10">
    <property type="entry name" value="Amino acid/polyamine transporter I"/>
    <property type="match status" value="1"/>
</dbReference>
<dbReference type="InterPro" id="IPR002293">
    <property type="entry name" value="AA/rel_permease1"/>
</dbReference>
<keyword evidence="5 9" id="KW-1133">Transmembrane helix</keyword>
<feature type="transmembrane region" description="Helical" evidence="9">
    <location>
        <begin position="49"/>
        <end position="68"/>
    </location>
</feature>
<evidence type="ECO:0000256" key="5">
    <source>
        <dbReference type="ARBA" id="ARBA00022989"/>
    </source>
</evidence>
<dbReference type="PANTHER" id="PTHR45826">
    <property type="entry name" value="POLYAMINE TRANSPORTER PUT1"/>
    <property type="match status" value="1"/>
</dbReference>
<evidence type="ECO:0000313" key="11">
    <source>
        <dbReference type="Proteomes" id="UP000815325"/>
    </source>
</evidence>
<evidence type="ECO:0000256" key="2">
    <source>
        <dbReference type="ARBA" id="ARBA00022448"/>
    </source>
</evidence>
<comment type="caution">
    <text evidence="10">The sequence shown here is derived from an EMBL/GenBank/DDBJ whole genome shotgun (WGS) entry which is preliminary data.</text>
</comment>
<gene>
    <name evidence="10" type="ORF">DUNSADRAFT_17968</name>
</gene>
<comment type="subcellular location">
    <subcellularLocation>
        <location evidence="1">Cell membrane</location>
        <topology evidence="1">Multi-pass membrane protein</topology>
    </subcellularLocation>
</comment>
<evidence type="ECO:0000256" key="1">
    <source>
        <dbReference type="ARBA" id="ARBA00004651"/>
    </source>
</evidence>
<evidence type="ECO:0000313" key="10">
    <source>
        <dbReference type="EMBL" id="KAF5840051.1"/>
    </source>
</evidence>
<organism evidence="10 11">
    <name type="scientific">Dunaliella salina</name>
    <name type="common">Green alga</name>
    <name type="synonym">Protococcus salinus</name>
    <dbReference type="NCBI Taxonomy" id="3046"/>
    <lineage>
        <taxon>Eukaryota</taxon>
        <taxon>Viridiplantae</taxon>
        <taxon>Chlorophyta</taxon>
        <taxon>core chlorophytes</taxon>
        <taxon>Chlorophyceae</taxon>
        <taxon>CS clade</taxon>
        <taxon>Chlamydomonadales</taxon>
        <taxon>Dunaliellaceae</taxon>
        <taxon>Dunaliella</taxon>
    </lineage>
</organism>
<feature type="transmembrane region" description="Helical" evidence="9">
    <location>
        <begin position="98"/>
        <end position="118"/>
    </location>
</feature>
<evidence type="ECO:0000256" key="4">
    <source>
        <dbReference type="ARBA" id="ARBA00022692"/>
    </source>
</evidence>
<feature type="transmembrane region" description="Helical" evidence="9">
    <location>
        <begin position="75"/>
        <end position="92"/>
    </location>
</feature>
<evidence type="ECO:0000256" key="8">
    <source>
        <dbReference type="SAM" id="MobiDB-lite"/>
    </source>
</evidence>
<keyword evidence="2" id="KW-0813">Transport</keyword>
<evidence type="ECO:0000256" key="7">
    <source>
        <dbReference type="ARBA" id="ARBA00024041"/>
    </source>
</evidence>
<keyword evidence="4 9" id="KW-0812">Transmembrane</keyword>
<feature type="transmembrane region" description="Helical" evidence="9">
    <location>
        <begin position="139"/>
        <end position="165"/>
    </location>
</feature>
<comment type="similarity">
    <text evidence="7">Belongs to the amino acid-polyamine-organocation (APC) superfamily. Polyamine:cation symporter (PHS) (TC 2.A.3.12) family.</text>
</comment>
<dbReference type="PANTHER" id="PTHR45826:SF2">
    <property type="entry name" value="AMINO ACID TRANSPORTER"/>
    <property type="match status" value="1"/>
</dbReference>
<keyword evidence="11" id="KW-1185">Reference proteome</keyword>
<name>A0ABQ7GZQ2_DUNSA</name>
<sequence>MCGVSDSSVRPVLGLPGGGYVAWVTAAYGPFWGFQEGMWSWLSGVVDNSLYPAMLAANLQLFVPVLGVEGWPRSLFVIVVALMLSLMNYRGLTVVGNSMVASAIAIVVPFVLLVLLSVPHIKPVNWLEYNEKEVDWGTFINVMFWCAGRVGGKWLAVFVIIAAAFSQVGQYQAEMASDSYQLQGMAERGFLPLVMAKKSKHGTPTLGIYCLAELLEFAAFIQLRISRPDLERPYRIPLPTWGLVIMLSPALSLLLFVLLLPFWQLRVLNMVVTLVAMCGSIATYFLLQEARKRKWCAFKPLRFDFDLQAPGVLPSWAYEQVESMNTSDSCADGHGVPKSVPGKTGKQGGGGQVEMEMKGSHGRHLPSANGDALFDPSTEHAPLLQPTGPARYELEEDNRDAEGAVEGPIPAPSSPGPVSLDADVPANEMRHVSDRL</sequence>
<keyword evidence="3" id="KW-1003">Cell membrane</keyword>
<accession>A0ABQ7GZQ2</accession>
<dbReference type="EMBL" id="MU069525">
    <property type="protein sequence ID" value="KAF5840051.1"/>
    <property type="molecule type" value="Genomic_DNA"/>
</dbReference>